<feature type="domain" description="AAA+ ATPase" evidence="2">
    <location>
        <begin position="43"/>
        <end position="189"/>
    </location>
</feature>
<dbReference type="InterPro" id="IPR011704">
    <property type="entry name" value="ATPase_dyneun-rel_AAA"/>
</dbReference>
<dbReference type="SMART" id="SM00382">
    <property type="entry name" value="AAA"/>
    <property type="match status" value="1"/>
</dbReference>
<reference evidence="3 4" key="1">
    <citation type="submission" date="2016-11" db="EMBL/GenBank/DDBJ databases">
        <authorList>
            <person name="Jaros S."/>
            <person name="Januszkiewicz K."/>
            <person name="Wedrychowicz H."/>
        </authorList>
    </citation>
    <scope>NUCLEOTIDE SEQUENCE [LARGE SCALE GENOMIC DNA]</scope>
    <source>
        <strain evidence="3 4">DSM 16010</strain>
    </source>
</reference>
<sequence>MIQEKSAVSTKHTLKMQMNKMPEFKFKHEDESIRSDSLDILKLGKNLLLKGPTGAGKTRLADDLAANLGQDMVSINCSVDTDMEALLGFKTIEYKEGKQEILFVDGPVVRAMKNGCILYIDEINMAKPEVLPILNAALDYRRTLTNPLTGEEITADGDFLVIAAVNIGYAGTMPMNEALLNRFNIVEIDYVADEALLEILQNQSLQDDKAVLKQLTDFHKDLVTMARQGQISKESSSVRSLLDLSDLSTMIPTERALKRAVIDKLDNEQEKTAIYNAFKLHFE</sequence>
<evidence type="ECO:0000256" key="1">
    <source>
        <dbReference type="ARBA" id="ARBA00009417"/>
    </source>
</evidence>
<dbReference type="PANTHER" id="PTHR42759">
    <property type="entry name" value="MOXR FAMILY PROTEIN"/>
    <property type="match status" value="1"/>
</dbReference>
<dbReference type="PANTHER" id="PTHR42759:SF1">
    <property type="entry name" value="MAGNESIUM-CHELATASE SUBUNIT CHLD"/>
    <property type="match status" value="1"/>
</dbReference>
<evidence type="ECO:0000313" key="4">
    <source>
        <dbReference type="Proteomes" id="UP000184206"/>
    </source>
</evidence>
<proteinExistence type="inferred from homology"/>
<dbReference type="CDD" id="cd00009">
    <property type="entry name" value="AAA"/>
    <property type="match status" value="1"/>
</dbReference>
<dbReference type="Gene3D" id="3.40.50.300">
    <property type="entry name" value="P-loop containing nucleotide triphosphate hydrolases"/>
    <property type="match status" value="1"/>
</dbReference>
<dbReference type="InterPro" id="IPR027417">
    <property type="entry name" value="P-loop_NTPase"/>
</dbReference>
<evidence type="ECO:0000313" key="3">
    <source>
        <dbReference type="EMBL" id="SHL49586.1"/>
    </source>
</evidence>
<dbReference type="InterPro" id="IPR003593">
    <property type="entry name" value="AAA+_ATPase"/>
</dbReference>
<gene>
    <name evidence="3" type="ORF">SAMN02745189_00337</name>
</gene>
<dbReference type="EMBL" id="FRCF01000002">
    <property type="protein sequence ID" value="SHL49586.1"/>
    <property type="molecule type" value="Genomic_DNA"/>
</dbReference>
<protein>
    <submittedName>
        <fullName evidence="3">AAA domain (Dynein-related subfamily)</fullName>
    </submittedName>
</protein>
<name>A0A1M7B3Y6_9BACL</name>
<dbReference type="STRING" id="1123231.SAMN02745189_00337"/>
<dbReference type="Proteomes" id="UP000184206">
    <property type="component" value="Unassembled WGS sequence"/>
</dbReference>
<dbReference type="AlphaFoldDB" id="A0A1M7B3Y6"/>
<comment type="similarity">
    <text evidence="1">Belongs to the CbbQ/NirQ/NorQ/GpvN family.</text>
</comment>
<evidence type="ECO:0000259" key="2">
    <source>
        <dbReference type="SMART" id="SM00382"/>
    </source>
</evidence>
<dbReference type="GO" id="GO:0005524">
    <property type="term" value="F:ATP binding"/>
    <property type="evidence" value="ECO:0007669"/>
    <property type="project" value="InterPro"/>
</dbReference>
<dbReference type="Pfam" id="PF07728">
    <property type="entry name" value="AAA_5"/>
    <property type="match status" value="1"/>
</dbReference>
<dbReference type="InterPro" id="IPR050764">
    <property type="entry name" value="CbbQ/NirQ/NorQ/GpvN"/>
</dbReference>
<dbReference type="PRINTS" id="PR00300">
    <property type="entry name" value="CLPPROTEASEA"/>
</dbReference>
<dbReference type="GO" id="GO:0016887">
    <property type="term" value="F:ATP hydrolysis activity"/>
    <property type="evidence" value="ECO:0007669"/>
    <property type="project" value="InterPro"/>
</dbReference>
<dbReference type="SUPFAM" id="SSF52540">
    <property type="entry name" value="P-loop containing nucleoside triphosphate hydrolases"/>
    <property type="match status" value="1"/>
</dbReference>
<accession>A0A1M7B3Y6</accession>
<dbReference type="InterPro" id="IPR001270">
    <property type="entry name" value="ClpA/B"/>
</dbReference>
<organism evidence="3 4">
    <name type="scientific">Lacicoccus alkaliphilus DSM 16010</name>
    <dbReference type="NCBI Taxonomy" id="1123231"/>
    <lineage>
        <taxon>Bacteria</taxon>
        <taxon>Bacillati</taxon>
        <taxon>Bacillota</taxon>
        <taxon>Bacilli</taxon>
        <taxon>Bacillales</taxon>
        <taxon>Salinicoccaceae</taxon>
        <taxon>Lacicoccus</taxon>
    </lineage>
</organism>
<keyword evidence="4" id="KW-1185">Reference proteome</keyword>